<evidence type="ECO:0000256" key="2">
    <source>
        <dbReference type="ARBA" id="ARBA00023004"/>
    </source>
</evidence>
<dbReference type="eggNOG" id="COG1453">
    <property type="taxonomic scope" value="Bacteria"/>
</dbReference>
<dbReference type="PROSITE" id="PS51379">
    <property type="entry name" value="4FE4S_FER_2"/>
    <property type="match status" value="2"/>
</dbReference>
<dbReference type="HOGENOM" id="CLU_046702_0_0_11"/>
<keyword evidence="3" id="KW-0411">Iron-sulfur</keyword>
<dbReference type="Pfam" id="PF17179">
    <property type="entry name" value="Fer4_22"/>
    <property type="match status" value="1"/>
</dbReference>
<dbReference type="AlphaFoldDB" id="C7N7B4"/>
<dbReference type="RefSeq" id="WP_012798901.1">
    <property type="nucleotide sequence ID" value="NC_013165.1"/>
</dbReference>
<gene>
    <name evidence="5" type="ordered locus">Shel_17800</name>
</gene>
<dbReference type="KEGG" id="shi:Shel_17800"/>
<evidence type="ECO:0000313" key="6">
    <source>
        <dbReference type="Proteomes" id="UP000002026"/>
    </source>
</evidence>
<feature type="domain" description="4Fe-4S ferredoxin-type" evidence="4">
    <location>
        <begin position="293"/>
        <end position="324"/>
    </location>
</feature>
<organism evidence="5 6">
    <name type="scientific">Slackia heliotrinireducens (strain ATCC 29202 / DSM 20476 / NCTC 11029 / RHS 1)</name>
    <name type="common">Peptococcus heliotrinreducens</name>
    <dbReference type="NCBI Taxonomy" id="471855"/>
    <lineage>
        <taxon>Bacteria</taxon>
        <taxon>Bacillati</taxon>
        <taxon>Actinomycetota</taxon>
        <taxon>Coriobacteriia</taxon>
        <taxon>Eggerthellales</taxon>
        <taxon>Eggerthellaceae</taxon>
        <taxon>Slackia</taxon>
    </lineage>
</organism>
<dbReference type="InterPro" id="IPR017896">
    <property type="entry name" value="4Fe4S_Fe-S-bd"/>
</dbReference>
<evidence type="ECO:0000313" key="5">
    <source>
        <dbReference type="EMBL" id="ACV22799.1"/>
    </source>
</evidence>
<dbReference type="InterPro" id="IPR017900">
    <property type="entry name" value="4Fe4S_Fe_S_CS"/>
</dbReference>
<reference evidence="5 6" key="1">
    <citation type="journal article" date="2009" name="Stand. Genomic Sci.">
        <title>Complete genome sequence of Slackia heliotrinireducens type strain (RHS 1).</title>
        <authorList>
            <person name="Pukall R."/>
            <person name="Lapidus A."/>
            <person name="Nolan M."/>
            <person name="Copeland A."/>
            <person name="Glavina Del Rio T."/>
            <person name="Lucas S."/>
            <person name="Chen F."/>
            <person name="Tice H."/>
            <person name="Cheng J.F."/>
            <person name="Chertkov O."/>
            <person name="Bruce D."/>
            <person name="Goodwin L."/>
            <person name="Kuske C."/>
            <person name="Brettin T."/>
            <person name="Detter J.C."/>
            <person name="Han C."/>
            <person name="Pitluck S."/>
            <person name="Pati A."/>
            <person name="Mavrommatis K."/>
            <person name="Ivanova N."/>
            <person name="Ovchinnikova G."/>
            <person name="Chen A."/>
            <person name="Palaniappan K."/>
            <person name="Schneider S."/>
            <person name="Rohde M."/>
            <person name="Chain P."/>
            <person name="D'haeseleer P."/>
            <person name="Goker M."/>
            <person name="Bristow J."/>
            <person name="Eisen J.A."/>
            <person name="Markowitz V."/>
            <person name="Kyrpides N.C."/>
            <person name="Klenk H.P."/>
            <person name="Hugenholtz P."/>
        </authorList>
    </citation>
    <scope>NUCLEOTIDE SEQUENCE [LARGE SCALE GENOMIC DNA]</scope>
    <source>
        <strain evidence="6">ATCC 29202 / DSM 20476 / NCTC 11029 / RHS 1</strain>
    </source>
</reference>
<protein>
    <submittedName>
        <fullName evidence="5">4Fe-4S protein</fullName>
    </submittedName>
</protein>
<keyword evidence="1" id="KW-0479">Metal-binding</keyword>
<dbReference type="GO" id="GO:0046872">
    <property type="term" value="F:metal ion binding"/>
    <property type="evidence" value="ECO:0007669"/>
    <property type="project" value="UniProtKB-KW"/>
</dbReference>
<keyword evidence="6" id="KW-1185">Reference proteome</keyword>
<evidence type="ECO:0000256" key="1">
    <source>
        <dbReference type="ARBA" id="ARBA00022723"/>
    </source>
</evidence>
<name>C7N7B4_SLAHD</name>
<dbReference type="Proteomes" id="UP000002026">
    <property type="component" value="Chromosome"/>
</dbReference>
<dbReference type="SUPFAM" id="SSF46548">
    <property type="entry name" value="alpha-helical ferredoxin"/>
    <property type="match status" value="1"/>
</dbReference>
<sequence length="341" mass="38230">MILSKQNLAPLLQSMAGRREVFVPAEVNGVTKFAQYDENVDPRFDLINTTMPPKDLLFPQTQRMYGFRVNDEGNYEILEYDESRERAVVGIRPCDMRSIVCLDQVFLTKGFVDEFYANAREKLLTVCIGCTQASETCFCESMGTDPQAAPNADIMLQDCGETYNVVAQTEKGEAEVALWGDLIEDGRAEPTACDVTLRVSMDGVVDALENMYNHPIWDDLSVKCLNCGTCTYVCPTCHCFDISQDLKMKEGVRFRCWDSCMFSEYTAMAGGHNPRPTKKERVRNRFMHKLNFFERRYGMSLCVGCGRCVEKCPVALDITRLIDDVGSLAAAEFAEIGGANA</sequence>
<dbReference type="InterPro" id="IPR009051">
    <property type="entry name" value="Helical_ferredxn"/>
</dbReference>
<dbReference type="PANTHER" id="PTHR40447">
    <property type="entry name" value="ANAEROBIC SULFITE REDUCTASE SUBUNIT A"/>
    <property type="match status" value="1"/>
</dbReference>
<evidence type="ECO:0000259" key="4">
    <source>
        <dbReference type="PROSITE" id="PS51379"/>
    </source>
</evidence>
<feature type="domain" description="4Fe-4S ferredoxin-type" evidence="4">
    <location>
        <begin position="213"/>
        <end position="245"/>
    </location>
</feature>
<dbReference type="PANTHER" id="PTHR40447:SF1">
    <property type="entry name" value="ANAEROBIC SULFITE REDUCTASE SUBUNIT A"/>
    <property type="match status" value="1"/>
</dbReference>
<dbReference type="Gene3D" id="1.10.1060.10">
    <property type="entry name" value="Alpha-helical ferredoxin"/>
    <property type="match status" value="1"/>
</dbReference>
<dbReference type="GO" id="GO:0051536">
    <property type="term" value="F:iron-sulfur cluster binding"/>
    <property type="evidence" value="ECO:0007669"/>
    <property type="project" value="UniProtKB-KW"/>
</dbReference>
<dbReference type="STRING" id="471855.Shel_17800"/>
<dbReference type="EMBL" id="CP001684">
    <property type="protein sequence ID" value="ACV22799.1"/>
    <property type="molecule type" value="Genomic_DNA"/>
</dbReference>
<proteinExistence type="predicted"/>
<evidence type="ECO:0000256" key="3">
    <source>
        <dbReference type="ARBA" id="ARBA00023014"/>
    </source>
</evidence>
<keyword evidence="2" id="KW-0408">Iron</keyword>
<accession>C7N7B4</accession>
<dbReference type="PROSITE" id="PS00198">
    <property type="entry name" value="4FE4S_FER_1"/>
    <property type="match status" value="2"/>
</dbReference>